<protein>
    <recommendedName>
        <fullName evidence="1">ER-bound oxygenase mpaB/mpaB'/Rubber oxygenase catalytic domain-containing protein</fullName>
    </recommendedName>
</protein>
<dbReference type="PANTHER" id="PTHR37539">
    <property type="entry name" value="SECRETED PROTEIN-RELATED"/>
    <property type="match status" value="1"/>
</dbReference>
<evidence type="ECO:0000259" key="1">
    <source>
        <dbReference type="Pfam" id="PF09995"/>
    </source>
</evidence>
<evidence type="ECO:0000313" key="2">
    <source>
        <dbReference type="EMBL" id="SDL74369.1"/>
    </source>
</evidence>
<organism evidence="2 3">
    <name type="scientific">Catalinimonas alkaloidigena</name>
    <dbReference type="NCBI Taxonomy" id="1075417"/>
    <lineage>
        <taxon>Bacteria</taxon>
        <taxon>Pseudomonadati</taxon>
        <taxon>Bacteroidota</taxon>
        <taxon>Cytophagia</taxon>
        <taxon>Cytophagales</taxon>
        <taxon>Catalimonadaceae</taxon>
        <taxon>Catalinimonas</taxon>
    </lineage>
</organism>
<dbReference type="Proteomes" id="UP000198510">
    <property type="component" value="Unassembled WGS sequence"/>
</dbReference>
<dbReference type="Pfam" id="PF09995">
    <property type="entry name" value="MPAB_Lcp_cat"/>
    <property type="match status" value="1"/>
</dbReference>
<dbReference type="GO" id="GO:0016491">
    <property type="term" value="F:oxidoreductase activity"/>
    <property type="evidence" value="ECO:0007669"/>
    <property type="project" value="InterPro"/>
</dbReference>
<name>A0A1G9MJI3_9BACT</name>
<dbReference type="InterPro" id="IPR018713">
    <property type="entry name" value="MPAB/Lcp_cat_dom"/>
</dbReference>
<reference evidence="2 3" key="1">
    <citation type="submission" date="2016-10" db="EMBL/GenBank/DDBJ databases">
        <authorList>
            <person name="de Groot N.N."/>
        </authorList>
    </citation>
    <scope>NUCLEOTIDE SEQUENCE [LARGE SCALE GENOMIC DNA]</scope>
    <source>
        <strain evidence="2 3">DSM 25186</strain>
    </source>
</reference>
<dbReference type="EMBL" id="FNFO01000008">
    <property type="protein sequence ID" value="SDL74369.1"/>
    <property type="molecule type" value="Genomic_DNA"/>
</dbReference>
<sequence length="258" mass="29171">MTMLGLLSLPYCYAAADGAQVLRLSERLTNDATKRLQETAQFVWQVLQPHSFESDGPGWSSVRQVRLVHALVRHHAAKHPHWNHAWGLPVNQEDQAGTNLAFSLVVLRGLRRMHLLISPEEAEAFLHRWRVIGFLLGIDPLVLPATLQEAYYLDRAIVRRHFRESDAGKALTKALLHSLHEQAPAFRLAPYYMRFLLGDDVADLLELPRDATQQFLLEPLRVANAFRSATGSAFGQPPLPVQFKNYFAFPIPTWPVAS</sequence>
<gene>
    <name evidence="2" type="ORF">SAMN05421823_1084</name>
</gene>
<proteinExistence type="predicted"/>
<evidence type="ECO:0000313" key="3">
    <source>
        <dbReference type="Proteomes" id="UP000198510"/>
    </source>
</evidence>
<dbReference type="InterPro" id="IPR037473">
    <property type="entry name" value="Lcp-like"/>
</dbReference>
<keyword evidence="3" id="KW-1185">Reference proteome</keyword>
<dbReference type="AlphaFoldDB" id="A0A1G9MJI3"/>
<feature type="domain" description="ER-bound oxygenase mpaB/mpaB'/Rubber oxygenase catalytic" evidence="1">
    <location>
        <begin position="26"/>
        <end position="219"/>
    </location>
</feature>
<accession>A0A1G9MJI3</accession>
<dbReference type="PANTHER" id="PTHR37539:SF1">
    <property type="entry name" value="ER-BOUND OXYGENASE MPAB_MPAB'_RUBBER OXYGENASE CATALYTIC DOMAIN-CONTAINING PROTEIN"/>
    <property type="match status" value="1"/>
</dbReference>